<protein>
    <submittedName>
        <fullName evidence="1">Uncharacterized protein</fullName>
    </submittedName>
</protein>
<dbReference type="EMBL" id="NGKA01000007">
    <property type="protein sequence ID" value="RSU12617.1"/>
    <property type="molecule type" value="Genomic_DNA"/>
</dbReference>
<organism evidence="1 2">
    <name type="scientific">Vagococcus elongatus</name>
    <dbReference type="NCBI Taxonomy" id="180344"/>
    <lineage>
        <taxon>Bacteria</taxon>
        <taxon>Bacillati</taxon>
        <taxon>Bacillota</taxon>
        <taxon>Bacilli</taxon>
        <taxon>Lactobacillales</taxon>
        <taxon>Enterococcaceae</taxon>
        <taxon>Vagococcus</taxon>
    </lineage>
</organism>
<keyword evidence="2" id="KW-1185">Reference proteome</keyword>
<dbReference type="Proteomes" id="UP000287605">
    <property type="component" value="Unassembled WGS sequence"/>
</dbReference>
<evidence type="ECO:0000313" key="1">
    <source>
        <dbReference type="EMBL" id="RSU12617.1"/>
    </source>
</evidence>
<evidence type="ECO:0000313" key="2">
    <source>
        <dbReference type="Proteomes" id="UP000287605"/>
    </source>
</evidence>
<gene>
    <name evidence="1" type="ORF">CBF29_05670</name>
</gene>
<dbReference type="OrthoDB" id="2199568at2"/>
<comment type="caution">
    <text evidence="1">The sequence shown here is derived from an EMBL/GenBank/DDBJ whole genome shotgun (WGS) entry which is preliminary data.</text>
</comment>
<name>A0A430AX21_9ENTE</name>
<dbReference type="AlphaFoldDB" id="A0A430AX21"/>
<proteinExistence type="predicted"/>
<accession>A0A430AX21</accession>
<reference evidence="1 2" key="1">
    <citation type="submission" date="2017-05" db="EMBL/GenBank/DDBJ databases">
        <title>Vagococcus spp. assemblies.</title>
        <authorList>
            <person name="Gulvik C.A."/>
        </authorList>
    </citation>
    <scope>NUCLEOTIDE SEQUENCE [LARGE SCALE GENOMIC DNA]</scope>
    <source>
        <strain evidence="1 2">CCUG 51432</strain>
    </source>
</reference>
<sequence length="152" mass="17031">MAKEKKIETVIKEMGFTPKEGRAIVVKYQSDNLSGKIASFFSGNYYVLLISEDEIVLVPFSNSVTTNIKKKESLVLPLSEIESISIKETGLNYTIDIKTADSSILLSAQQKELSDWRMSGYYAGVANSVFKLENWHAANLDRTLKELSTIKK</sequence>
<dbReference type="RefSeq" id="WP_126808319.1">
    <property type="nucleotide sequence ID" value="NZ_NGKA01000007.1"/>
</dbReference>